<dbReference type="Proteomes" id="UP001056120">
    <property type="component" value="Linkage Group LG22"/>
</dbReference>
<evidence type="ECO:0000313" key="1">
    <source>
        <dbReference type="EMBL" id="KAI3726069.1"/>
    </source>
</evidence>
<sequence>MNIDLIFGRFLEGKARRKKLLSPNSMDVRPMMKVVKGALFGILQAHFVFLEGKARRKKLLSPNSMDVRPMMEVVKGALFGILQMDPWAVSDVLRPNLEWTGFLDNSFFLTCGEKYELEHQNRPLLPEVVLNTVHDKALGAIPPTASTSFSMSKGATRKHKGLVLNYVSKRRVPNGPDPIHNRKVTNTRQPPERI</sequence>
<dbReference type="EMBL" id="CM042039">
    <property type="protein sequence ID" value="KAI3726069.1"/>
    <property type="molecule type" value="Genomic_DNA"/>
</dbReference>
<protein>
    <submittedName>
        <fullName evidence="1">Uncharacterized protein</fullName>
    </submittedName>
</protein>
<comment type="caution">
    <text evidence="1">The sequence shown here is derived from an EMBL/GenBank/DDBJ whole genome shotgun (WGS) entry which is preliminary data.</text>
</comment>
<gene>
    <name evidence="1" type="ORF">L1987_65866</name>
</gene>
<reference evidence="1 2" key="2">
    <citation type="journal article" date="2022" name="Mol. Ecol. Resour.">
        <title>The genomes of chicory, endive, great burdock and yacon provide insights into Asteraceae paleo-polyploidization history and plant inulin production.</title>
        <authorList>
            <person name="Fan W."/>
            <person name="Wang S."/>
            <person name="Wang H."/>
            <person name="Wang A."/>
            <person name="Jiang F."/>
            <person name="Liu H."/>
            <person name="Zhao H."/>
            <person name="Xu D."/>
            <person name="Zhang Y."/>
        </authorList>
    </citation>
    <scope>NUCLEOTIDE SEQUENCE [LARGE SCALE GENOMIC DNA]</scope>
    <source>
        <strain evidence="2">cv. Yunnan</strain>
        <tissue evidence="1">Leaves</tissue>
    </source>
</reference>
<name>A0ACB9BVW5_9ASTR</name>
<reference evidence="2" key="1">
    <citation type="journal article" date="2022" name="Mol. Ecol. Resour.">
        <title>The genomes of chicory, endive, great burdock and yacon provide insights into Asteraceae palaeo-polyploidization history and plant inulin production.</title>
        <authorList>
            <person name="Fan W."/>
            <person name="Wang S."/>
            <person name="Wang H."/>
            <person name="Wang A."/>
            <person name="Jiang F."/>
            <person name="Liu H."/>
            <person name="Zhao H."/>
            <person name="Xu D."/>
            <person name="Zhang Y."/>
        </authorList>
    </citation>
    <scope>NUCLEOTIDE SEQUENCE [LARGE SCALE GENOMIC DNA]</scope>
    <source>
        <strain evidence="2">cv. Yunnan</strain>
    </source>
</reference>
<proteinExistence type="predicted"/>
<keyword evidence="2" id="KW-1185">Reference proteome</keyword>
<accession>A0ACB9BVW5</accession>
<evidence type="ECO:0000313" key="2">
    <source>
        <dbReference type="Proteomes" id="UP001056120"/>
    </source>
</evidence>
<organism evidence="1 2">
    <name type="scientific">Smallanthus sonchifolius</name>
    <dbReference type="NCBI Taxonomy" id="185202"/>
    <lineage>
        <taxon>Eukaryota</taxon>
        <taxon>Viridiplantae</taxon>
        <taxon>Streptophyta</taxon>
        <taxon>Embryophyta</taxon>
        <taxon>Tracheophyta</taxon>
        <taxon>Spermatophyta</taxon>
        <taxon>Magnoliopsida</taxon>
        <taxon>eudicotyledons</taxon>
        <taxon>Gunneridae</taxon>
        <taxon>Pentapetalae</taxon>
        <taxon>asterids</taxon>
        <taxon>campanulids</taxon>
        <taxon>Asterales</taxon>
        <taxon>Asteraceae</taxon>
        <taxon>Asteroideae</taxon>
        <taxon>Heliantheae alliance</taxon>
        <taxon>Millerieae</taxon>
        <taxon>Smallanthus</taxon>
    </lineage>
</organism>